<dbReference type="GO" id="GO:0016787">
    <property type="term" value="F:hydrolase activity"/>
    <property type="evidence" value="ECO:0007669"/>
    <property type="project" value="UniProtKB-KW"/>
</dbReference>
<protein>
    <submittedName>
        <fullName evidence="9">Uncharacterized protein LOC107493677</fullName>
    </submittedName>
</protein>
<dbReference type="KEGG" id="adu:107493677"/>
<name>A0A6P4DS61_ARADU</name>
<dbReference type="AlphaFoldDB" id="A0A6P4DS61"/>
<keyword evidence="2" id="KW-0548">Nucleotidyltransferase</keyword>
<keyword evidence="8" id="KW-1185">Reference proteome</keyword>
<evidence type="ECO:0000313" key="9">
    <source>
        <dbReference type="RefSeq" id="XP_015970218.1"/>
    </source>
</evidence>
<accession>A0A6P4DS61</accession>
<sequence length="312" mass="35379">MVTKGIVHGHKISNKRIEVNQAKVEIIEKLPPPTNVKAIRSFLGHAGFYRRFIKDFSKLAKPLCNLLVVDTPFVFGEHCLYGFETLKAKLVIAPIISAPNWALPFKLIRVLNDAQRNNTTTEKELLAVVYAIDKFRSYLIGSKVTVYTDHAALKDKKGSENQVADHLYRIQPKAGMPLPITEVTDTFFDEQVFAIQRAPWFADIANYKAMKFIPKEYSRKDAWMEKSDVVSPRKKPSRISSIVMGLNIEAILEKSKQPPRSFRADSVGQHSSRTPKSLSAIVTSANELEISLKIKKCHNKEFWKLSCLMYGE</sequence>
<proteinExistence type="predicted"/>
<dbReference type="SUPFAM" id="SSF56672">
    <property type="entry name" value="DNA/RNA polymerases"/>
    <property type="match status" value="1"/>
</dbReference>
<keyword evidence="4" id="KW-0255">Endonuclease</keyword>
<dbReference type="PANTHER" id="PTHR34072:SF57">
    <property type="entry name" value="RNA-DIRECTED DNA POLYMERASE"/>
    <property type="match status" value="1"/>
</dbReference>
<evidence type="ECO:0000256" key="6">
    <source>
        <dbReference type="ARBA" id="ARBA00022918"/>
    </source>
</evidence>
<keyword evidence="5" id="KW-0378">Hydrolase</keyword>
<dbReference type="FunFam" id="3.30.70.270:FF:000020">
    <property type="entry name" value="Transposon Tf2-6 polyprotein-like Protein"/>
    <property type="match status" value="1"/>
</dbReference>
<evidence type="ECO:0000313" key="8">
    <source>
        <dbReference type="Proteomes" id="UP000515211"/>
    </source>
</evidence>
<dbReference type="GeneID" id="107493677"/>
<dbReference type="InterPro" id="IPR043128">
    <property type="entry name" value="Rev_trsase/Diguanyl_cyclase"/>
</dbReference>
<evidence type="ECO:0000256" key="5">
    <source>
        <dbReference type="ARBA" id="ARBA00022801"/>
    </source>
</evidence>
<feature type="domain" description="Reverse transcriptase RNase H-like" evidence="7">
    <location>
        <begin position="109"/>
        <end position="161"/>
    </location>
</feature>
<dbReference type="Pfam" id="PF17917">
    <property type="entry name" value="RT_RNaseH"/>
    <property type="match status" value="1"/>
</dbReference>
<keyword evidence="6" id="KW-0695">RNA-directed DNA polymerase</keyword>
<evidence type="ECO:0000259" key="7">
    <source>
        <dbReference type="Pfam" id="PF17917"/>
    </source>
</evidence>
<organism evidence="8 9">
    <name type="scientific">Arachis duranensis</name>
    <name type="common">Wild peanut</name>
    <dbReference type="NCBI Taxonomy" id="130453"/>
    <lineage>
        <taxon>Eukaryota</taxon>
        <taxon>Viridiplantae</taxon>
        <taxon>Streptophyta</taxon>
        <taxon>Embryophyta</taxon>
        <taxon>Tracheophyta</taxon>
        <taxon>Spermatophyta</taxon>
        <taxon>Magnoliopsida</taxon>
        <taxon>eudicotyledons</taxon>
        <taxon>Gunneridae</taxon>
        <taxon>Pentapetalae</taxon>
        <taxon>rosids</taxon>
        <taxon>fabids</taxon>
        <taxon>Fabales</taxon>
        <taxon>Fabaceae</taxon>
        <taxon>Papilionoideae</taxon>
        <taxon>50 kb inversion clade</taxon>
        <taxon>dalbergioids sensu lato</taxon>
        <taxon>Dalbergieae</taxon>
        <taxon>Pterocarpus clade</taxon>
        <taxon>Arachis</taxon>
    </lineage>
</organism>
<dbReference type="GO" id="GO:0003964">
    <property type="term" value="F:RNA-directed DNA polymerase activity"/>
    <property type="evidence" value="ECO:0007669"/>
    <property type="project" value="UniProtKB-KW"/>
</dbReference>
<reference evidence="9" key="2">
    <citation type="submission" date="2025-08" db="UniProtKB">
        <authorList>
            <consortium name="RefSeq"/>
        </authorList>
    </citation>
    <scope>IDENTIFICATION</scope>
    <source>
        <tissue evidence="9">Whole plant</tissue>
    </source>
</reference>
<evidence type="ECO:0000256" key="1">
    <source>
        <dbReference type="ARBA" id="ARBA00022679"/>
    </source>
</evidence>
<keyword evidence="1" id="KW-0808">Transferase</keyword>
<keyword evidence="3" id="KW-0540">Nuclease</keyword>
<dbReference type="Gene3D" id="3.30.70.270">
    <property type="match status" value="1"/>
</dbReference>
<evidence type="ECO:0000256" key="3">
    <source>
        <dbReference type="ARBA" id="ARBA00022722"/>
    </source>
</evidence>
<reference evidence="8" key="1">
    <citation type="journal article" date="2016" name="Nat. Genet.">
        <title>The genome sequences of Arachis duranensis and Arachis ipaensis, the diploid ancestors of cultivated peanut.</title>
        <authorList>
            <person name="Bertioli D.J."/>
            <person name="Cannon S.B."/>
            <person name="Froenicke L."/>
            <person name="Huang G."/>
            <person name="Farmer A.D."/>
            <person name="Cannon E.K."/>
            <person name="Liu X."/>
            <person name="Gao D."/>
            <person name="Clevenger J."/>
            <person name="Dash S."/>
            <person name="Ren L."/>
            <person name="Moretzsohn M.C."/>
            <person name="Shirasawa K."/>
            <person name="Huang W."/>
            <person name="Vidigal B."/>
            <person name="Abernathy B."/>
            <person name="Chu Y."/>
            <person name="Niederhuth C.E."/>
            <person name="Umale P."/>
            <person name="Araujo A.C."/>
            <person name="Kozik A."/>
            <person name="Kim K.D."/>
            <person name="Burow M.D."/>
            <person name="Varshney R.K."/>
            <person name="Wang X."/>
            <person name="Zhang X."/>
            <person name="Barkley N."/>
            <person name="Guimaraes P.M."/>
            <person name="Isobe S."/>
            <person name="Guo B."/>
            <person name="Liao B."/>
            <person name="Stalker H.T."/>
            <person name="Schmitz R.J."/>
            <person name="Scheffler B.E."/>
            <person name="Leal-Bertioli S.C."/>
            <person name="Xun X."/>
            <person name="Jackson S.A."/>
            <person name="Michelmore R."/>
            <person name="Ozias-Akins P."/>
        </authorList>
    </citation>
    <scope>NUCLEOTIDE SEQUENCE [LARGE SCALE GENOMIC DNA]</scope>
    <source>
        <strain evidence="8">cv. V14167</strain>
    </source>
</reference>
<evidence type="ECO:0000256" key="2">
    <source>
        <dbReference type="ARBA" id="ARBA00022695"/>
    </source>
</evidence>
<dbReference type="InterPro" id="IPR041373">
    <property type="entry name" value="RT_RNaseH"/>
</dbReference>
<evidence type="ECO:0000256" key="4">
    <source>
        <dbReference type="ARBA" id="ARBA00022759"/>
    </source>
</evidence>
<dbReference type="Proteomes" id="UP000515211">
    <property type="component" value="Chromosome 6"/>
</dbReference>
<dbReference type="GO" id="GO:0004519">
    <property type="term" value="F:endonuclease activity"/>
    <property type="evidence" value="ECO:0007669"/>
    <property type="project" value="UniProtKB-KW"/>
</dbReference>
<dbReference type="PANTHER" id="PTHR34072">
    <property type="entry name" value="ENZYMATIC POLYPROTEIN-RELATED"/>
    <property type="match status" value="1"/>
</dbReference>
<gene>
    <name evidence="9" type="primary">LOC107493677</name>
</gene>
<dbReference type="RefSeq" id="XP_015970218.1">
    <property type="nucleotide sequence ID" value="XM_016114732.1"/>
</dbReference>
<dbReference type="InterPro" id="IPR043502">
    <property type="entry name" value="DNA/RNA_pol_sf"/>
</dbReference>